<comment type="caution">
    <text evidence="2">The sequence shown here is derived from an EMBL/GenBank/DDBJ whole genome shotgun (WGS) entry which is preliminary data.</text>
</comment>
<proteinExistence type="predicted"/>
<organism evidence="2 3">
    <name type="scientific">Paenibacillus campinasensis</name>
    <dbReference type="NCBI Taxonomy" id="66347"/>
    <lineage>
        <taxon>Bacteria</taxon>
        <taxon>Bacillati</taxon>
        <taxon>Bacillota</taxon>
        <taxon>Bacilli</taxon>
        <taxon>Bacillales</taxon>
        <taxon>Paenibacillaceae</taxon>
        <taxon>Paenibacillus</taxon>
    </lineage>
</organism>
<evidence type="ECO:0000313" key="3">
    <source>
        <dbReference type="Proteomes" id="UP000435177"/>
    </source>
</evidence>
<dbReference type="RefSeq" id="WP_155618824.1">
    <property type="nucleotide sequence ID" value="NZ_WOAA01000024.1"/>
</dbReference>
<evidence type="ECO:0000256" key="1">
    <source>
        <dbReference type="SAM" id="Phobius"/>
    </source>
</evidence>
<name>A0ABW9T4T3_9BACL</name>
<keyword evidence="3" id="KW-1185">Reference proteome</keyword>
<gene>
    <name evidence="2" type="ORF">GNP94_20250</name>
</gene>
<feature type="transmembrane region" description="Helical" evidence="1">
    <location>
        <begin position="27"/>
        <end position="46"/>
    </location>
</feature>
<dbReference type="EMBL" id="WOAA01000024">
    <property type="protein sequence ID" value="MUG68313.1"/>
    <property type="molecule type" value="Genomic_DNA"/>
</dbReference>
<feature type="transmembrane region" description="Helical" evidence="1">
    <location>
        <begin position="166"/>
        <end position="186"/>
    </location>
</feature>
<evidence type="ECO:0000313" key="2">
    <source>
        <dbReference type="EMBL" id="MUG68313.1"/>
    </source>
</evidence>
<reference evidence="2 3" key="1">
    <citation type="submission" date="2019-11" db="EMBL/GenBank/DDBJ databases">
        <title>Draft genome sequences of five Paenibacillus species of dairy origin.</title>
        <authorList>
            <person name="Olajide A.M."/>
            <person name="Chen S."/>
            <person name="Lapointe G."/>
        </authorList>
    </citation>
    <scope>NUCLEOTIDE SEQUENCE [LARGE SCALE GENOMIC DNA]</scope>
    <source>
        <strain evidence="2 3">3CS1</strain>
    </source>
</reference>
<dbReference type="Proteomes" id="UP000435177">
    <property type="component" value="Unassembled WGS sequence"/>
</dbReference>
<protein>
    <recommendedName>
        <fullName evidence="4">SHOCT domain-containing protein</fullName>
    </recommendedName>
</protein>
<accession>A0ABW9T4T3</accession>
<keyword evidence="1" id="KW-0812">Transmembrane</keyword>
<sequence>MWVGIGCLGIIVMFFIISVGAKNDNSVVIWFGIFGIMISSFSSYYLEKKRERDKEEKIIRQNYQMSKSIKSELDLAFNKLKRDFFYASQEAVSADLSSMIAIDEDNKKIAIIYNTYDNKGLELSQALSRINYTSKIFNYDDILQSEIIEDGATITRTSRSDQLGGALLGGLIAGGVGAVIGGLSAATASSTQVGQVQLQIVVNDSQKSFYRITFGSFDQAVPKSSLEYKKVYDDVLHWHNILSYLIKNVNKVGSNEDEANDAANQASNHHVIVQDVHGQKMSLADELLKLSELVKQGVITQEEYEKLKLQLIK</sequence>
<evidence type="ECO:0008006" key="4">
    <source>
        <dbReference type="Google" id="ProtNLM"/>
    </source>
</evidence>
<keyword evidence="1" id="KW-0472">Membrane</keyword>
<feature type="transmembrane region" description="Helical" evidence="1">
    <location>
        <begin position="5"/>
        <end position="21"/>
    </location>
</feature>
<keyword evidence="1" id="KW-1133">Transmembrane helix</keyword>